<proteinExistence type="predicted"/>
<organism evidence="2 3">
    <name type="scientific">Hymenobacter antarcticus</name>
    <dbReference type="NCBI Taxonomy" id="486270"/>
    <lineage>
        <taxon>Bacteria</taxon>
        <taxon>Pseudomonadati</taxon>
        <taxon>Bacteroidota</taxon>
        <taxon>Cytophagia</taxon>
        <taxon>Cytophagales</taxon>
        <taxon>Hymenobacteraceae</taxon>
        <taxon>Hymenobacter</taxon>
    </lineage>
</organism>
<evidence type="ECO:0000313" key="3">
    <source>
        <dbReference type="Proteomes" id="UP001501556"/>
    </source>
</evidence>
<dbReference type="Gene3D" id="2.100.10.50">
    <property type="match status" value="1"/>
</dbReference>
<accession>A0ABP7QWS4</accession>
<evidence type="ECO:0000259" key="1">
    <source>
        <dbReference type="PROSITE" id="PS51498"/>
    </source>
</evidence>
<evidence type="ECO:0000313" key="2">
    <source>
        <dbReference type="EMBL" id="GAA3989104.1"/>
    </source>
</evidence>
<name>A0ABP7QWS4_9BACT</name>
<dbReference type="InterPro" id="IPR023341">
    <property type="entry name" value="MABP"/>
</dbReference>
<keyword evidence="3" id="KW-1185">Reference proteome</keyword>
<protein>
    <recommendedName>
        <fullName evidence="1">MABP domain-containing protein</fullName>
    </recommendedName>
</protein>
<feature type="domain" description="MABP" evidence="1">
    <location>
        <begin position="25"/>
        <end position="202"/>
    </location>
</feature>
<dbReference type="PROSITE" id="PS51498">
    <property type="entry name" value="MABP"/>
    <property type="match status" value="1"/>
</dbReference>
<reference evidence="3" key="1">
    <citation type="journal article" date="2019" name="Int. J. Syst. Evol. Microbiol.">
        <title>The Global Catalogue of Microorganisms (GCM) 10K type strain sequencing project: providing services to taxonomists for standard genome sequencing and annotation.</title>
        <authorList>
            <consortium name="The Broad Institute Genomics Platform"/>
            <consortium name="The Broad Institute Genome Sequencing Center for Infectious Disease"/>
            <person name="Wu L."/>
            <person name="Ma J."/>
        </authorList>
    </citation>
    <scope>NUCLEOTIDE SEQUENCE [LARGE SCALE GENOMIC DNA]</scope>
    <source>
        <strain evidence="3">JCM 17217</strain>
    </source>
</reference>
<comment type="caution">
    <text evidence="2">The sequence shown here is derived from an EMBL/GenBank/DDBJ whole genome shotgun (WGS) entry which is preliminary data.</text>
</comment>
<dbReference type="EMBL" id="BAABDI010000035">
    <property type="protein sequence ID" value="GAA3989104.1"/>
    <property type="molecule type" value="Genomic_DNA"/>
</dbReference>
<dbReference type="Proteomes" id="UP001501556">
    <property type="component" value="Unassembled WGS sequence"/>
</dbReference>
<sequence>MGPQGCGGGPGVVSTFTTSETLGGNGYIYDLKIVVGANSSTSTQVTLGRAGYTKLDANLNKGAGGNEIYLCFQRSPAQVLNGLEYTYNYAYSSPNDILTAFQTQYGSLTNAPAGDPYFYNIWVPNQNSNVYWGTIDLNAGAGGDYIYSFQSKSPFVPNYRPFREVGILSGNISTLYPPSGWAKYPRDLNEGAGGDYIYFCYR</sequence>
<gene>
    <name evidence="2" type="ORF">GCM10022407_37090</name>
</gene>